<dbReference type="RefSeq" id="WP_013577852.1">
    <property type="nucleotide sequence ID" value="NC_015062.1"/>
</dbReference>
<proteinExistence type="predicted"/>
<dbReference type="Proteomes" id="UP000007257">
    <property type="component" value="Plasmid pRAHAQ01"/>
</dbReference>
<dbReference type="KEGG" id="rah:Rahaq_4590"/>
<name>A0A0H3FIL1_RAHSY</name>
<sequence precursor="true">MFKGIFLLTTASLFSLSAQAGLFGGEDFKCGRDDAVKAVQDYIKSEAGAKLQNDYIINSGAFYKKDIQEFQSKIDSIPMTISNVSTTSTTDGTLNCSATIAAQLPPETLEVLKNNPEYLSSIISDNGKMNNGKVVWSNYPYSLSLADNKKDISVSRVNYIQNSIYKMSTLAVNKDHIITSNFTVKLSNSKNNYARSDRNLNDIWKSLPDSIKTSMKKSQQAWVNEKALKCGKLSDADMEITPIQNRINIYDCQTKMTNERIAFLGGDNY</sequence>
<keyword evidence="3" id="KW-0614">Plasmid</keyword>
<feature type="domain" description="Lysozyme inhibitor LprI-like N-terminal" evidence="2">
    <location>
        <begin position="191"/>
        <end position="264"/>
    </location>
</feature>
<evidence type="ECO:0000313" key="3">
    <source>
        <dbReference type="EMBL" id="ADW76171.1"/>
    </source>
</evidence>
<dbReference type="AlphaFoldDB" id="A0A0H3FIL1"/>
<evidence type="ECO:0000259" key="2">
    <source>
        <dbReference type="Pfam" id="PF07007"/>
    </source>
</evidence>
<dbReference type="OrthoDB" id="5588171at2"/>
<accession>A0A0H3FIL1</accession>
<dbReference type="InterPro" id="IPR009739">
    <property type="entry name" value="LprI-like_N"/>
</dbReference>
<feature type="chain" id="PRO_5002609019" evidence="1">
    <location>
        <begin position="21"/>
        <end position="269"/>
    </location>
</feature>
<evidence type="ECO:0000313" key="4">
    <source>
        <dbReference type="Proteomes" id="UP000007257"/>
    </source>
</evidence>
<reference evidence="3 4" key="2">
    <citation type="journal article" date="2012" name="J. Bacteriol.">
        <title>Complete Genome Sequence of Rahnella sp. Strain Y9602, a Gammaproteobacterium Isolate from Metal- and Radionuclide-Contaminated Soil.</title>
        <authorList>
            <person name="Martinez R.J."/>
            <person name="Bruce D."/>
            <person name="Detter C."/>
            <person name="Goodwin L.A."/>
            <person name="Han J."/>
            <person name="Han C.S."/>
            <person name="Held B."/>
            <person name="Land M.L."/>
            <person name="Mikhailova N."/>
            <person name="Nolan M."/>
            <person name="Pennacchio L."/>
            <person name="Pitluck S."/>
            <person name="Tapia R."/>
            <person name="Woyke T."/>
            <person name="Sobecky P.A."/>
        </authorList>
    </citation>
    <scope>NUCLEOTIDE SEQUENCE [LARGE SCALE GENOMIC DNA]</scope>
    <source>
        <strain evidence="3 4">Y9602</strain>
        <plasmid evidence="3 4">pRAHAQ01</plasmid>
    </source>
</reference>
<dbReference type="Gene3D" id="1.20.1270.180">
    <property type="match status" value="1"/>
</dbReference>
<gene>
    <name evidence="3" type="ordered locus">Rahaq_4590</name>
</gene>
<geneLocation type="plasmid" evidence="3 4">
    <name>pRAHAQ01</name>
</geneLocation>
<dbReference type="EMBL" id="CP002506">
    <property type="protein sequence ID" value="ADW76171.1"/>
    <property type="molecule type" value="Genomic_DNA"/>
</dbReference>
<dbReference type="eggNOG" id="COG3755">
    <property type="taxonomic scope" value="Bacteria"/>
</dbReference>
<organism evidence="3 4">
    <name type="scientific">Rahnella sp. (strain Y9602)</name>
    <dbReference type="NCBI Taxonomy" id="2703885"/>
    <lineage>
        <taxon>Bacteria</taxon>
        <taxon>Pseudomonadati</taxon>
        <taxon>Pseudomonadota</taxon>
        <taxon>Gammaproteobacteria</taxon>
        <taxon>Enterobacterales</taxon>
        <taxon>Yersiniaceae</taxon>
        <taxon>Rahnella</taxon>
    </lineage>
</organism>
<dbReference type="Pfam" id="PF07007">
    <property type="entry name" value="LprI"/>
    <property type="match status" value="1"/>
</dbReference>
<feature type="signal peptide" evidence="1">
    <location>
        <begin position="1"/>
        <end position="20"/>
    </location>
</feature>
<reference evidence="4" key="1">
    <citation type="submission" date="2011-01" db="EMBL/GenBank/DDBJ databases">
        <title>Complete sequence of plasmid1 of Rahnella sp. Y9602.</title>
        <authorList>
            <consortium name="US DOE Joint Genome Institute"/>
            <person name="Lucas S."/>
            <person name="Copeland A."/>
            <person name="Lapidus A."/>
            <person name="Cheng J.-F."/>
            <person name="Goodwin L."/>
            <person name="Pitluck S."/>
            <person name="Lu M."/>
            <person name="Detter J.C."/>
            <person name="Han C."/>
            <person name="Tapia R."/>
            <person name="Land M."/>
            <person name="Hauser L."/>
            <person name="Kyrpides N."/>
            <person name="Ivanova N."/>
            <person name="Ovchinnikova G."/>
            <person name="Pagani I."/>
            <person name="Sobecky P.A."/>
            <person name="Martinez R.J."/>
            <person name="Woyke T."/>
        </authorList>
    </citation>
    <scope>NUCLEOTIDE SEQUENCE [LARGE SCALE GENOMIC DNA]</scope>
    <source>
        <strain evidence="4">Y9602</strain>
        <plasmid evidence="4">pRAHAQ01</plasmid>
    </source>
</reference>
<dbReference type="HOGENOM" id="CLU_087935_0_0_6"/>
<protein>
    <submittedName>
        <fullName evidence="3">Putative secreted protein</fullName>
    </submittedName>
</protein>
<keyword evidence="1" id="KW-0732">Signal</keyword>
<evidence type="ECO:0000256" key="1">
    <source>
        <dbReference type="SAM" id="SignalP"/>
    </source>
</evidence>